<dbReference type="AlphaFoldDB" id="A0A6C0E9P5"/>
<organism evidence="1">
    <name type="scientific">viral metagenome</name>
    <dbReference type="NCBI Taxonomy" id="1070528"/>
    <lineage>
        <taxon>unclassified sequences</taxon>
        <taxon>metagenomes</taxon>
        <taxon>organismal metagenomes</taxon>
    </lineage>
</organism>
<reference evidence="1" key="1">
    <citation type="journal article" date="2020" name="Nature">
        <title>Giant virus diversity and host interactions through global metagenomics.</title>
        <authorList>
            <person name="Schulz F."/>
            <person name="Roux S."/>
            <person name="Paez-Espino D."/>
            <person name="Jungbluth S."/>
            <person name="Walsh D.A."/>
            <person name="Denef V.J."/>
            <person name="McMahon K.D."/>
            <person name="Konstantinidis K.T."/>
            <person name="Eloe-Fadrosh E.A."/>
            <person name="Kyrpides N.C."/>
            <person name="Woyke T."/>
        </authorList>
    </citation>
    <scope>NUCLEOTIDE SEQUENCE</scope>
    <source>
        <strain evidence="1">GVMAG-M-3300023179-150</strain>
    </source>
</reference>
<proteinExistence type="predicted"/>
<evidence type="ECO:0000313" key="1">
    <source>
        <dbReference type="EMBL" id="QHT25103.1"/>
    </source>
</evidence>
<accession>A0A6C0E9P5</accession>
<protein>
    <submittedName>
        <fullName evidence="1">Uncharacterized protein</fullName>
    </submittedName>
</protein>
<dbReference type="EMBL" id="MN739755">
    <property type="protein sequence ID" value="QHT25103.1"/>
    <property type="molecule type" value="Genomic_DNA"/>
</dbReference>
<sequence>MIQFKDQESSESIDFIKNAPELIKNAPEFMTIDINLLTPFYGAIAKMKRTLEYVCKINNFTPACAGWPTPNNMFYRTSKHLILASFSYPKDNYSNHVVYYLYTPFGEIQLMSNEWFGNMSDDRPDIIQDFFDNMMWIIEDRTDKIKFYQYYNCETKQLIDPYVIDPYCITHTSNNNKYYLITQVEDIELPFSGGYNNDDDVDEDIIVASCFSNNIQFRDDLERFRIVSNGQNRF</sequence>
<name>A0A6C0E9P5_9ZZZZ</name>